<name>A0A9P5MYJ7_9AGAM</name>
<gene>
    <name evidence="2" type="ORF">DFH94DRAFT_825777</name>
</gene>
<organism evidence="2 3">
    <name type="scientific">Russula ochroleuca</name>
    <dbReference type="NCBI Taxonomy" id="152965"/>
    <lineage>
        <taxon>Eukaryota</taxon>
        <taxon>Fungi</taxon>
        <taxon>Dikarya</taxon>
        <taxon>Basidiomycota</taxon>
        <taxon>Agaricomycotina</taxon>
        <taxon>Agaricomycetes</taxon>
        <taxon>Russulales</taxon>
        <taxon>Russulaceae</taxon>
        <taxon>Russula</taxon>
    </lineage>
</organism>
<protein>
    <submittedName>
        <fullName evidence="2">Uncharacterized protein</fullName>
    </submittedName>
</protein>
<reference evidence="2" key="1">
    <citation type="submission" date="2019-10" db="EMBL/GenBank/DDBJ databases">
        <authorList>
            <consortium name="DOE Joint Genome Institute"/>
            <person name="Kuo A."/>
            <person name="Miyauchi S."/>
            <person name="Kiss E."/>
            <person name="Drula E."/>
            <person name="Kohler A."/>
            <person name="Sanchez-Garcia M."/>
            <person name="Andreopoulos B."/>
            <person name="Barry K.W."/>
            <person name="Bonito G."/>
            <person name="Buee M."/>
            <person name="Carver A."/>
            <person name="Chen C."/>
            <person name="Cichocki N."/>
            <person name="Clum A."/>
            <person name="Culley D."/>
            <person name="Crous P.W."/>
            <person name="Fauchery L."/>
            <person name="Girlanda M."/>
            <person name="Hayes R."/>
            <person name="Keri Z."/>
            <person name="LaButti K."/>
            <person name="Lipzen A."/>
            <person name="Lombard V."/>
            <person name="Magnuson J."/>
            <person name="Maillard F."/>
            <person name="Morin E."/>
            <person name="Murat C."/>
            <person name="Nolan M."/>
            <person name="Ohm R."/>
            <person name="Pangilinan J."/>
            <person name="Pereira M."/>
            <person name="Perotto S."/>
            <person name="Peter M."/>
            <person name="Riley R."/>
            <person name="Sitrit Y."/>
            <person name="Stielow B."/>
            <person name="Szollosi G."/>
            <person name="Zifcakova L."/>
            <person name="Stursova M."/>
            <person name="Spatafora J.W."/>
            <person name="Tedersoo L."/>
            <person name="Vaario L.-M."/>
            <person name="Yamada A."/>
            <person name="Yan M."/>
            <person name="Wang P."/>
            <person name="Xu J."/>
            <person name="Bruns T."/>
            <person name="Baldrian P."/>
            <person name="Vilgalys R."/>
            <person name="Henrissat B."/>
            <person name="Grigoriev I.V."/>
            <person name="Hibbett D."/>
            <person name="Nagy L.G."/>
            <person name="Martin F.M."/>
        </authorList>
    </citation>
    <scope>NUCLEOTIDE SEQUENCE</scope>
    <source>
        <strain evidence="2">Prilba</strain>
    </source>
</reference>
<accession>A0A9P5MYJ7</accession>
<feature type="compositionally biased region" description="Polar residues" evidence="1">
    <location>
        <begin position="199"/>
        <end position="210"/>
    </location>
</feature>
<feature type="non-terminal residue" evidence="2">
    <location>
        <position position="210"/>
    </location>
</feature>
<dbReference type="AlphaFoldDB" id="A0A9P5MYJ7"/>
<evidence type="ECO:0000313" key="3">
    <source>
        <dbReference type="Proteomes" id="UP000759537"/>
    </source>
</evidence>
<dbReference type="EMBL" id="WHVB01000006">
    <property type="protein sequence ID" value="KAF8481773.1"/>
    <property type="molecule type" value="Genomic_DNA"/>
</dbReference>
<dbReference type="Proteomes" id="UP000759537">
    <property type="component" value="Unassembled WGS sequence"/>
</dbReference>
<evidence type="ECO:0000313" key="2">
    <source>
        <dbReference type="EMBL" id="KAF8481773.1"/>
    </source>
</evidence>
<sequence length="210" mass="23399">SSGARTSPLTDTSVASSSRHLHSPSLSLAAATLSSVYLSSLTYPRRIQFRAQPNRPVPIKSNKKQNKSNRVIRSHSELSPHFGRVAFLLRFPPSLFFRSFSFSFFLFHFRSLPIRVSFAFAFRLSLSGDRERERRVAASSNVYTGLMSLTFPVLALELERPPKHPPDHPPKAKRESTLAPFTAGPIQLVTRTSKRAASRKTSNDSASTLT</sequence>
<reference evidence="2" key="2">
    <citation type="journal article" date="2020" name="Nat. Commun.">
        <title>Large-scale genome sequencing of mycorrhizal fungi provides insights into the early evolution of symbiotic traits.</title>
        <authorList>
            <person name="Miyauchi S."/>
            <person name="Kiss E."/>
            <person name="Kuo A."/>
            <person name="Drula E."/>
            <person name="Kohler A."/>
            <person name="Sanchez-Garcia M."/>
            <person name="Morin E."/>
            <person name="Andreopoulos B."/>
            <person name="Barry K.W."/>
            <person name="Bonito G."/>
            <person name="Buee M."/>
            <person name="Carver A."/>
            <person name="Chen C."/>
            <person name="Cichocki N."/>
            <person name="Clum A."/>
            <person name="Culley D."/>
            <person name="Crous P.W."/>
            <person name="Fauchery L."/>
            <person name="Girlanda M."/>
            <person name="Hayes R.D."/>
            <person name="Keri Z."/>
            <person name="LaButti K."/>
            <person name="Lipzen A."/>
            <person name="Lombard V."/>
            <person name="Magnuson J."/>
            <person name="Maillard F."/>
            <person name="Murat C."/>
            <person name="Nolan M."/>
            <person name="Ohm R.A."/>
            <person name="Pangilinan J."/>
            <person name="Pereira M.F."/>
            <person name="Perotto S."/>
            <person name="Peter M."/>
            <person name="Pfister S."/>
            <person name="Riley R."/>
            <person name="Sitrit Y."/>
            <person name="Stielow J.B."/>
            <person name="Szollosi G."/>
            <person name="Zifcakova L."/>
            <person name="Stursova M."/>
            <person name="Spatafora J.W."/>
            <person name="Tedersoo L."/>
            <person name="Vaario L.M."/>
            <person name="Yamada A."/>
            <person name="Yan M."/>
            <person name="Wang P."/>
            <person name="Xu J."/>
            <person name="Bruns T."/>
            <person name="Baldrian P."/>
            <person name="Vilgalys R."/>
            <person name="Dunand C."/>
            <person name="Henrissat B."/>
            <person name="Grigoriev I.V."/>
            <person name="Hibbett D."/>
            <person name="Nagy L.G."/>
            <person name="Martin F.M."/>
        </authorList>
    </citation>
    <scope>NUCLEOTIDE SEQUENCE</scope>
    <source>
        <strain evidence="2">Prilba</strain>
    </source>
</reference>
<evidence type="ECO:0000256" key="1">
    <source>
        <dbReference type="SAM" id="MobiDB-lite"/>
    </source>
</evidence>
<comment type="caution">
    <text evidence="2">The sequence shown here is derived from an EMBL/GenBank/DDBJ whole genome shotgun (WGS) entry which is preliminary data.</text>
</comment>
<feature type="compositionally biased region" description="Basic and acidic residues" evidence="1">
    <location>
        <begin position="159"/>
        <end position="176"/>
    </location>
</feature>
<proteinExistence type="predicted"/>
<feature type="region of interest" description="Disordered" evidence="1">
    <location>
        <begin position="159"/>
        <end position="210"/>
    </location>
</feature>
<keyword evidence="3" id="KW-1185">Reference proteome</keyword>